<dbReference type="EMBL" id="BMDX01000006">
    <property type="protein sequence ID" value="GGA74994.1"/>
    <property type="molecule type" value="Genomic_DNA"/>
</dbReference>
<dbReference type="PANTHER" id="PTHR43442">
    <property type="entry name" value="GLUCONOKINASE-RELATED"/>
    <property type="match status" value="1"/>
</dbReference>
<organism evidence="10 11">
    <name type="scientific">Neiella marina</name>
    <dbReference type="NCBI Taxonomy" id="508461"/>
    <lineage>
        <taxon>Bacteria</taxon>
        <taxon>Pseudomonadati</taxon>
        <taxon>Pseudomonadota</taxon>
        <taxon>Gammaproteobacteria</taxon>
        <taxon>Alteromonadales</taxon>
        <taxon>Echinimonadaceae</taxon>
        <taxon>Neiella</taxon>
    </lineage>
</organism>
<dbReference type="InterPro" id="IPR027417">
    <property type="entry name" value="P-loop_NTPase"/>
</dbReference>
<dbReference type="OrthoDB" id="9795716at2"/>
<dbReference type="Gene3D" id="3.40.50.300">
    <property type="entry name" value="P-loop containing nucleotide triphosphate hydrolases"/>
    <property type="match status" value="1"/>
</dbReference>
<comment type="similarity">
    <text evidence="2 9">Belongs to the gluconokinase GntK/GntV family.</text>
</comment>
<evidence type="ECO:0000256" key="9">
    <source>
        <dbReference type="RuleBase" id="RU363066"/>
    </source>
</evidence>
<dbReference type="GO" id="GO:0005524">
    <property type="term" value="F:ATP binding"/>
    <property type="evidence" value="ECO:0007669"/>
    <property type="project" value="UniProtKB-KW"/>
</dbReference>
<evidence type="ECO:0000256" key="2">
    <source>
        <dbReference type="ARBA" id="ARBA00008420"/>
    </source>
</evidence>
<evidence type="ECO:0000256" key="7">
    <source>
        <dbReference type="ARBA" id="ARBA00022840"/>
    </source>
</evidence>
<dbReference type="GO" id="GO:0005975">
    <property type="term" value="P:carbohydrate metabolic process"/>
    <property type="evidence" value="ECO:0007669"/>
    <property type="project" value="InterPro"/>
</dbReference>
<comment type="pathway">
    <text evidence="1">Carbohydrate acid metabolism.</text>
</comment>
<evidence type="ECO:0000256" key="4">
    <source>
        <dbReference type="ARBA" id="ARBA00022679"/>
    </source>
</evidence>
<dbReference type="GO" id="GO:0046316">
    <property type="term" value="F:gluconokinase activity"/>
    <property type="evidence" value="ECO:0007669"/>
    <property type="project" value="UniProtKB-EC"/>
</dbReference>
<dbReference type="AlphaFoldDB" id="A0A8J2U4M1"/>
<dbReference type="Pfam" id="PF13671">
    <property type="entry name" value="AAA_33"/>
    <property type="match status" value="1"/>
</dbReference>
<evidence type="ECO:0000256" key="6">
    <source>
        <dbReference type="ARBA" id="ARBA00022777"/>
    </source>
</evidence>
<dbReference type="InterPro" id="IPR006001">
    <property type="entry name" value="Therm_gnt_kin"/>
</dbReference>
<gene>
    <name evidence="10" type="primary">idnK</name>
    <name evidence="10" type="ORF">GCM10011369_16050</name>
</gene>
<evidence type="ECO:0000313" key="11">
    <source>
        <dbReference type="Proteomes" id="UP000619743"/>
    </source>
</evidence>
<evidence type="ECO:0000256" key="1">
    <source>
        <dbReference type="ARBA" id="ARBA00004761"/>
    </source>
</evidence>
<reference evidence="11" key="1">
    <citation type="journal article" date="2019" name="Int. J. Syst. Evol. Microbiol.">
        <title>The Global Catalogue of Microorganisms (GCM) 10K type strain sequencing project: providing services to taxonomists for standard genome sequencing and annotation.</title>
        <authorList>
            <consortium name="The Broad Institute Genomics Platform"/>
            <consortium name="The Broad Institute Genome Sequencing Center for Infectious Disease"/>
            <person name="Wu L."/>
            <person name="Ma J."/>
        </authorList>
    </citation>
    <scope>NUCLEOTIDE SEQUENCE [LARGE SCALE GENOMIC DNA]</scope>
    <source>
        <strain evidence="11">CGMCC 1.10130</strain>
    </source>
</reference>
<keyword evidence="5 9" id="KW-0547">Nucleotide-binding</keyword>
<keyword evidence="7 9" id="KW-0067">ATP-binding</keyword>
<sequence>MTTPQLIIVMGVSGSGKSTFASKLAPTLDYYFIEADDHHSAENKAHMAAGKPLTDAMREPWIDELISQVMRQHQQGQSVVLAYSGLRQSHRAKFRQAFPQCQCLFLEVARDELIKRMKQRKAHFMPASLLDSQLAALEPFADDEQITTLDGAQSLDQLVAQVLRR</sequence>
<dbReference type="PANTHER" id="PTHR43442:SF3">
    <property type="entry name" value="GLUCONOKINASE-RELATED"/>
    <property type="match status" value="1"/>
</dbReference>
<evidence type="ECO:0000256" key="5">
    <source>
        <dbReference type="ARBA" id="ARBA00022741"/>
    </source>
</evidence>
<evidence type="ECO:0000256" key="3">
    <source>
        <dbReference type="ARBA" id="ARBA00012054"/>
    </source>
</evidence>
<dbReference type="EC" id="2.7.1.12" evidence="3 9"/>
<dbReference type="CDD" id="cd02021">
    <property type="entry name" value="GntK"/>
    <property type="match status" value="1"/>
</dbReference>
<keyword evidence="6 9" id="KW-0418">Kinase</keyword>
<evidence type="ECO:0000256" key="8">
    <source>
        <dbReference type="ARBA" id="ARBA00048090"/>
    </source>
</evidence>
<name>A0A8J2U4M1_9GAMM</name>
<protein>
    <recommendedName>
        <fullName evidence="3 9">Gluconokinase</fullName>
        <ecNumber evidence="3 9">2.7.1.12</ecNumber>
    </recommendedName>
</protein>
<comment type="caution">
    <text evidence="10">The sequence shown here is derived from an EMBL/GenBank/DDBJ whole genome shotgun (WGS) entry which is preliminary data.</text>
</comment>
<comment type="catalytic activity">
    <reaction evidence="8 9">
        <text>D-gluconate + ATP = 6-phospho-D-gluconate + ADP + H(+)</text>
        <dbReference type="Rhea" id="RHEA:19433"/>
        <dbReference type="ChEBI" id="CHEBI:15378"/>
        <dbReference type="ChEBI" id="CHEBI:18391"/>
        <dbReference type="ChEBI" id="CHEBI:30616"/>
        <dbReference type="ChEBI" id="CHEBI:58759"/>
        <dbReference type="ChEBI" id="CHEBI:456216"/>
        <dbReference type="EC" id="2.7.1.12"/>
    </reaction>
</comment>
<dbReference type="Proteomes" id="UP000619743">
    <property type="component" value="Unassembled WGS sequence"/>
</dbReference>
<proteinExistence type="inferred from homology"/>
<accession>A0A8J2U4M1</accession>
<dbReference type="GO" id="GO:0005737">
    <property type="term" value="C:cytoplasm"/>
    <property type="evidence" value="ECO:0007669"/>
    <property type="project" value="TreeGrafter"/>
</dbReference>
<keyword evidence="11" id="KW-1185">Reference proteome</keyword>
<dbReference type="NCBIfam" id="TIGR01313">
    <property type="entry name" value="therm_gnt_kin"/>
    <property type="match status" value="1"/>
</dbReference>
<dbReference type="RefSeq" id="WP_087505407.1">
    <property type="nucleotide sequence ID" value="NZ_BMDX01000006.1"/>
</dbReference>
<keyword evidence="4 9" id="KW-0808">Transferase</keyword>
<evidence type="ECO:0000313" key="10">
    <source>
        <dbReference type="EMBL" id="GGA74994.1"/>
    </source>
</evidence>
<dbReference type="SUPFAM" id="SSF52540">
    <property type="entry name" value="P-loop containing nucleoside triphosphate hydrolases"/>
    <property type="match status" value="1"/>
</dbReference>